<protein>
    <submittedName>
        <fullName evidence="2">Uncharacterized protein</fullName>
    </submittedName>
</protein>
<dbReference type="EnsemblPlants" id="AUR62020981-RA">
    <property type="protein sequence ID" value="AUR62020981-RA:cds"/>
    <property type="gene ID" value="AUR62020981"/>
</dbReference>
<proteinExistence type="predicted"/>
<dbReference type="AlphaFoldDB" id="A0A803LZT0"/>
<reference evidence="2" key="1">
    <citation type="journal article" date="2017" name="Nature">
        <title>The genome of Chenopodium quinoa.</title>
        <authorList>
            <person name="Jarvis D.E."/>
            <person name="Ho Y.S."/>
            <person name="Lightfoot D.J."/>
            <person name="Schmoeckel S.M."/>
            <person name="Li B."/>
            <person name="Borm T.J.A."/>
            <person name="Ohyanagi H."/>
            <person name="Mineta K."/>
            <person name="Michell C.T."/>
            <person name="Saber N."/>
            <person name="Kharbatia N.M."/>
            <person name="Rupper R.R."/>
            <person name="Sharp A.R."/>
            <person name="Dally N."/>
            <person name="Boughton B.A."/>
            <person name="Woo Y.H."/>
            <person name="Gao G."/>
            <person name="Schijlen E.G.W.M."/>
            <person name="Guo X."/>
            <person name="Momin A.A."/>
            <person name="Negrao S."/>
            <person name="Al-Babili S."/>
            <person name="Gehring C."/>
            <person name="Roessner U."/>
            <person name="Jung C."/>
            <person name="Murphy K."/>
            <person name="Arold S.T."/>
            <person name="Gojobori T."/>
            <person name="van der Linden C.G."/>
            <person name="van Loo E.N."/>
            <person name="Jellen E.N."/>
            <person name="Maughan P.J."/>
            <person name="Tester M."/>
        </authorList>
    </citation>
    <scope>NUCLEOTIDE SEQUENCE [LARGE SCALE GENOMIC DNA]</scope>
    <source>
        <strain evidence="2">cv. PI 614886</strain>
    </source>
</reference>
<name>A0A803LZT0_CHEQI</name>
<evidence type="ECO:0000313" key="3">
    <source>
        <dbReference type="Proteomes" id="UP000596660"/>
    </source>
</evidence>
<accession>A0A803LZT0</accession>
<keyword evidence="3" id="KW-1185">Reference proteome</keyword>
<sequence>MATIDDKPYSSLLENLVKLRPQVKALVEESQELPRIVSTLGKVYGRHPSLRGEVDGDNQRENVDNQQNVKDPEDRRGKGKKPSHRKGNDIN</sequence>
<evidence type="ECO:0000313" key="2">
    <source>
        <dbReference type="EnsemblPlants" id="AUR62020981-RA:cds"/>
    </source>
</evidence>
<organism evidence="2 3">
    <name type="scientific">Chenopodium quinoa</name>
    <name type="common">Quinoa</name>
    <dbReference type="NCBI Taxonomy" id="63459"/>
    <lineage>
        <taxon>Eukaryota</taxon>
        <taxon>Viridiplantae</taxon>
        <taxon>Streptophyta</taxon>
        <taxon>Embryophyta</taxon>
        <taxon>Tracheophyta</taxon>
        <taxon>Spermatophyta</taxon>
        <taxon>Magnoliopsida</taxon>
        <taxon>eudicotyledons</taxon>
        <taxon>Gunneridae</taxon>
        <taxon>Pentapetalae</taxon>
        <taxon>Caryophyllales</taxon>
        <taxon>Chenopodiaceae</taxon>
        <taxon>Chenopodioideae</taxon>
        <taxon>Atripliceae</taxon>
        <taxon>Chenopodium</taxon>
    </lineage>
</organism>
<evidence type="ECO:0000256" key="1">
    <source>
        <dbReference type="SAM" id="MobiDB-lite"/>
    </source>
</evidence>
<dbReference type="Proteomes" id="UP000596660">
    <property type="component" value="Unplaced"/>
</dbReference>
<dbReference type="Gramene" id="AUR62020981-RA">
    <property type="protein sequence ID" value="AUR62020981-RA:cds"/>
    <property type="gene ID" value="AUR62020981"/>
</dbReference>
<feature type="compositionally biased region" description="Basic and acidic residues" evidence="1">
    <location>
        <begin position="50"/>
        <end position="63"/>
    </location>
</feature>
<reference evidence="2" key="2">
    <citation type="submission" date="2021-03" db="UniProtKB">
        <authorList>
            <consortium name="EnsemblPlants"/>
        </authorList>
    </citation>
    <scope>IDENTIFICATION</scope>
</reference>
<feature type="region of interest" description="Disordered" evidence="1">
    <location>
        <begin position="46"/>
        <end position="91"/>
    </location>
</feature>